<feature type="region of interest" description="Disordered" evidence="1">
    <location>
        <begin position="304"/>
        <end position="326"/>
    </location>
</feature>
<feature type="region of interest" description="Disordered" evidence="1">
    <location>
        <begin position="1"/>
        <end position="39"/>
    </location>
</feature>
<keyword evidence="3" id="KW-1185">Reference proteome</keyword>
<organism evidence="2 3">
    <name type="scientific">Solanum pinnatisectum</name>
    <name type="common">tansyleaf nightshade</name>
    <dbReference type="NCBI Taxonomy" id="50273"/>
    <lineage>
        <taxon>Eukaryota</taxon>
        <taxon>Viridiplantae</taxon>
        <taxon>Streptophyta</taxon>
        <taxon>Embryophyta</taxon>
        <taxon>Tracheophyta</taxon>
        <taxon>Spermatophyta</taxon>
        <taxon>Magnoliopsida</taxon>
        <taxon>eudicotyledons</taxon>
        <taxon>Gunneridae</taxon>
        <taxon>Pentapetalae</taxon>
        <taxon>asterids</taxon>
        <taxon>lamiids</taxon>
        <taxon>Solanales</taxon>
        <taxon>Solanaceae</taxon>
        <taxon>Solanoideae</taxon>
        <taxon>Solaneae</taxon>
        <taxon>Solanum</taxon>
    </lineage>
</organism>
<feature type="compositionally biased region" description="Polar residues" evidence="1">
    <location>
        <begin position="304"/>
        <end position="313"/>
    </location>
</feature>
<protein>
    <submittedName>
        <fullName evidence="2">Uncharacterized protein</fullName>
    </submittedName>
</protein>
<accession>A0AAV9LEX4</accession>
<gene>
    <name evidence="2" type="ORF">R3W88_027050</name>
</gene>
<name>A0AAV9LEX4_9SOLN</name>
<proteinExistence type="predicted"/>
<dbReference type="AlphaFoldDB" id="A0AAV9LEX4"/>
<evidence type="ECO:0000256" key="1">
    <source>
        <dbReference type="SAM" id="MobiDB-lite"/>
    </source>
</evidence>
<sequence>MQEELQQTKDLAKLAIASNEPPFETRRPPPPLPSLSSLLPNYFPTHTTGPITSTPNPPTIDLIVSNAPYAITSYQTPPLPLNHNQVPNTSHSQNFIPTNQIPPPISNNPHVLYSQPVHPTVTFQTPPTYTIPKSYPSLPVEKEWRLREEKYEKEINVMKDAISEAVKTVQSSRKISGLEYEDFCMHPDLEIPEGYKIPKFDTFNELIKMGEAIEDGLKFGKVTSLTALQAANKASPSIATGFARKKKEDVSAVSFSPRPRLQRYFESGSAIGNSNQFSKSNNYPPPPQAPIPIYYAQLNYQPSRPIYQNQPPVSRSELPPRHGHGT</sequence>
<evidence type="ECO:0000313" key="2">
    <source>
        <dbReference type="EMBL" id="KAK4724271.1"/>
    </source>
</evidence>
<dbReference type="Proteomes" id="UP001311915">
    <property type="component" value="Unassembled WGS sequence"/>
</dbReference>
<comment type="caution">
    <text evidence="2">The sequence shown here is derived from an EMBL/GenBank/DDBJ whole genome shotgun (WGS) entry which is preliminary data.</text>
</comment>
<reference evidence="2 3" key="1">
    <citation type="submission" date="2023-10" db="EMBL/GenBank/DDBJ databases">
        <title>Genome-Wide Identification Analysis in wild type Solanum Pinnatisectum Reveals Some Genes Defensing Phytophthora Infestans.</title>
        <authorList>
            <person name="Sun C."/>
        </authorList>
    </citation>
    <scope>NUCLEOTIDE SEQUENCE [LARGE SCALE GENOMIC DNA]</scope>
    <source>
        <strain evidence="2">LQN</strain>
        <tissue evidence="2">Leaf</tissue>
    </source>
</reference>
<feature type="compositionally biased region" description="Basic and acidic residues" evidence="1">
    <location>
        <begin position="1"/>
        <end position="12"/>
    </location>
</feature>
<evidence type="ECO:0000313" key="3">
    <source>
        <dbReference type="Proteomes" id="UP001311915"/>
    </source>
</evidence>
<dbReference type="EMBL" id="JAWPEI010000006">
    <property type="protein sequence ID" value="KAK4724271.1"/>
    <property type="molecule type" value="Genomic_DNA"/>
</dbReference>